<dbReference type="GO" id="GO:0140096">
    <property type="term" value="F:catalytic activity, acting on a protein"/>
    <property type="evidence" value="ECO:0007669"/>
    <property type="project" value="UniProtKB-ARBA"/>
</dbReference>
<feature type="binding site" evidence="7">
    <location>
        <position position="228"/>
    </location>
    <ligand>
        <name>L-aspartate</name>
        <dbReference type="ChEBI" id="CHEBI:29991"/>
    </ligand>
</feature>
<dbReference type="Pfam" id="PF00152">
    <property type="entry name" value="tRNA-synt_2"/>
    <property type="match status" value="1"/>
</dbReference>
<reference evidence="9" key="1">
    <citation type="submission" date="2020-10" db="EMBL/GenBank/DDBJ databases">
        <authorList>
            <person name="Gilroy R."/>
        </authorList>
    </citation>
    <scope>NUCLEOTIDE SEQUENCE</scope>
    <source>
        <strain evidence="9">517</strain>
    </source>
</reference>
<dbReference type="EMBL" id="JADINF010000140">
    <property type="protein sequence ID" value="MBO8424472.1"/>
    <property type="molecule type" value="Genomic_DNA"/>
</dbReference>
<comment type="function">
    <text evidence="7">Catalyzes the attachment of L-aspartate to tRNA(Asp) in a two-step reaction: L-aspartate is first activated by ATP to form Asp-AMP and then transferred to the acceptor end of tRNA(Asp).</text>
</comment>
<keyword evidence="2 7" id="KW-0436">Ligase</keyword>
<dbReference type="SUPFAM" id="SSF55261">
    <property type="entry name" value="GAD domain-like"/>
    <property type="match status" value="1"/>
</dbReference>
<dbReference type="InterPro" id="IPR029351">
    <property type="entry name" value="GAD_dom"/>
</dbReference>
<feature type="domain" description="Aminoacyl-transfer RNA synthetases class-II family profile" evidence="8">
    <location>
        <begin position="152"/>
        <end position="564"/>
    </location>
</feature>
<dbReference type="InterPro" id="IPR047089">
    <property type="entry name" value="Asp-tRNA-ligase_1_N"/>
</dbReference>
<dbReference type="Gene3D" id="2.40.50.140">
    <property type="entry name" value="Nucleic acid-binding proteins"/>
    <property type="match status" value="1"/>
</dbReference>
<dbReference type="Proteomes" id="UP000727857">
    <property type="component" value="Unassembled WGS sequence"/>
</dbReference>
<dbReference type="Gene3D" id="3.30.1360.30">
    <property type="entry name" value="GAD-like domain"/>
    <property type="match status" value="1"/>
</dbReference>
<dbReference type="GO" id="GO:0006422">
    <property type="term" value="P:aspartyl-tRNA aminoacylation"/>
    <property type="evidence" value="ECO:0007669"/>
    <property type="project" value="UniProtKB-UniRule"/>
</dbReference>
<comment type="subcellular location">
    <subcellularLocation>
        <location evidence="7">Cytoplasm</location>
    </subcellularLocation>
</comment>
<evidence type="ECO:0000313" key="10">
    <source>
        <dbReference type="Proteomes" id="UP000727857"/>
    </source>
</evidence>
<evidence type="ECO:0000259" key="8">
    <source>
        <dbReference type="PROSITE" id="PS50862"/>
    </source>
</evidence>
<dbReference type="Gene3D" id="3.30.930.10">
    <property type="entry name" value="Bira Bifunctional Protein, Domain 2"/>
    <property type="match status" value="1"/>
</dbReference>
<feature type="binding site" evidence="7">
    <location>
        <begin position="543"/>
        <end position="546"/>
    </location>
    <ligand>
        <name>ATP</name>
        <dbReference type="ChEBI" id="CHEBI:30616"/>
    </ligand>
</feature>
<comment type="catalytic activity">
    <reaction evidence="7">
        <text>tRNA(Asp) + L-aspartate + ATP = L-aspartyl-tRNA(Asp) + AMP + diphosphate</text>
        <dbReference type="Rhea" id="RHEA:19649"/>
        <dbReference type="Rhea" id="RHEA-COMP:9660"/>
        <dbReference type="Rhea" id="RHEA-COMP:9678"/>
        <dbReference type="ChEBI" id="CHEBI:29991"/>
        <dbReference type="ChEBI" id="CHEBI:30616"/>
        <dbReference type="ChEBI" id="CHEBI:33019"/>
        <dbReference type="ChEBI" id="CHEBI:78442"/>
        <dbReference type="ChEBI" id="CHEBI:78516"/>
        <dbReference type="ChEBI" id="CHEBI:456215"/>
        <dbReference type="EC" id="6.1.1.12"/>
    </reaction>
</comment>
<evidence type="ECO:0000256" key="2">
    <source>
        <dbReference type="ARBA" id="ARBA00022598"/>
    </source>
</evidence>
<comment type="similarity">
    <text evidence="1 7">Belongs to the class-II aminoacyl-tRNA synthetase family. Type 1 subfamily.</text>
</comment>
<dbReference type="NCBIfam" id="NF001750">
    <property type="entry name" value="PRK00476.1"/>
    <property type="match status" value="1"/>
</dbReference>
<dbReference type="GO" id="GO:0003676">
    <property type="term" value="F:nucleic acid binding"/>
    <property type="evidence" value="ECO:0007669"/>
    <property type="project" value="InterPro"/>
</dbReference>
<dbReference type="InterPro" id="IPR004115">
    <property type="entry name" value="GAD-like_sf"/>
</dbReference>
<dbReference type="InterPro" id="IPR004524">
    <property type="entry name" value="Asp-tRNA-ligase_1"/>
</dbReference>
<feature type="binding site" evidence="7">
    <location>
        <position position="457"/>
    </location>
    <ligand>
        <name>L-aspartate</name>
        <dbReference type="ChEBI" id="CHEBI:29991"/>
    </ligand>
</feature>
<dbReference type="EC" id="6.1.1.12" evidence="7"/>
<evidence type="ECO:0000256" key="5">
    <source>
        <dbReference type="ARBA" id="ARBA00022917"/>
    </source>
</evidence>
<evidence type="ECO:0000256" key="3">
    <source>
        <dbReference type="ARBA" id="ARBA00022741"/>
    </source>
</evidence>
<sequence>MAEFLTGLKRTKMCGEYTSADIGKKVTAMGFVAKYRNLGSIQFVDLRDRTGILQICFSESDYPEVFAKSTAVRNEYVLAVTGTVRARGEKNVNPNIPTGEIELLADELRIISEADTPPFAVSDLANVGENLRLKYRYLDLRRPSLQKILMTRAKIVETTFNYMSAHGFLNIETPFLGKSTPEGARDYLVPSRVHPGSFYALPQSPQLYKQLLMISGFDKYFQIVKCFRDEDLRANRQPEFTQIDIEMSYVDSARDVMYAAEGLIREIFKQTVGLKLPRHFRQLKYKDAMERFGSDKPDTRFGLELNNVTRLVKNCGFSVFDAAASGRGMSVRGINAKGLASLTRKEIDAYQDVVREYGAKGLAYIALKPEGVSSPIRKFFDEERFDALVKAMGGETGDILFFVADKDKKVFDALGALRLAIAKKHGLIDESVFDVLWVTEFPLYEYDEEEKRLVAMHHPFTSPMNEDLKYIDKKPLKVRAKAYDLVINGQEAGGGSVRIHSREIQRKMFEKIGLSEKDINERFGFFVEAFGYGVPPHGGLAFGLDRLVMLLTGTDNIKDVIAFPKNQAAMGLMENCPSEVEKSQLDELGITVAGEAKK</sequence>
<dbReference type="CDD" id="cd00777">
    <property type="entry name" value="AspRS_core"/>
    <property type="match status" value="1"/>
</dbReference>
<dbReference type="InterPro" id="IPR045864">
    <property type="entry name" value="aa-tRNA-synth_II/BPL/LPL"/>
</dbReference>
<keyword evidence="4 7" id="KW-0067">ATP-binding</keyword>
<evidence type="ECO:0000256" key="6">
    <source>
        <dbReference type="ARBA" id="ARBA00023146"/>
    </source>
</evidence>
<feature type="binding site" evidence="7">
    <location>
        <begin position="228"/>
        <end position="230"/>
    </location>
    <ligand>
        <name>ATP</name>
        <dbReference type="ChEBI" id="CHEBI:30616"/>
    </ligand>
</feature>
<evidence type="ECO:0000256" key="7">
    <source>
        <dbReference type="HAMAP-Rule" id="MF_00044"/>
    </source>
</evidence>
<dbReference type="HAMAP" id="MF_00044">
    <property type="entry name" value="Asp_tRNA_synth_type1"/>
    <property type="match status" value="1"/>
</dbReference>
<name>A0A940DHW6_9FIRM</name>
<dbReference type="InterPro" id="IPR047090">
    <property type="entry name" value="AspRS_core"/>
</dbReference>
<dbReference type="GO" id="GO:0016740">
    <property type="term" value="F:transferase activity"/>
    <property type="evidence" value="ECO:0007669"/>
    <property type="project" value="UniProtKB-ARBA"/>
</dbReference>
<dbReference type="SUPFAM" id="SSF50249">
    <property type="entry name" value="Nucleic acid-binding proteins"/>
    <property type="match status" value="1"/>
</dbReference>
<evidence type="ECO:0000313" key="9">
    <source>
        <dbReference type="EMBL" id="MBO8424472.1"/>
    </source>
</evidence>
<feature type="binding site" evidence="7">
    <location>
        <position position="491"/>
    </location>
    <ligand>
        <name>ATP</name>
        <dbReference type="ChEBI" id="CHEBI:30616"/>
    </ligand>
</feature>
<feature type="binding site" evidence="7">
    <location>
        <position position="498"/>
    </location>
    <ligand>
        <name>L-aspartate</name>
        <dbReference type="ChEBI" id="CHEBI:29991"/>
    </ligand>
</feature>
<comment type="subunit">
    <text evidence="7">Homodimer.</text>
</comment>
<keyword evidence="5 7" id="KW-0648">Protein biosynthesis</keyword>
<evidence type="ECO:0000256" key="1">
    <source>
        <dbReference type="ARBA" id="ARBA00006303"/>
    </source>
</evidence>
<dbReference type="PANTHER" id="PTHR22594:SF5">
    <property type="entry name" value="ASPARTATE--TRNA LIGASE, MITOCHONDRIAL"/>
    <property type="match status" value="1"/>
</dbReference>
<dbReference type="GO" id="GO:0005737">
    <property type="term" value="C:cytoplasm"/>
    <property type="evidence" value="ECO:0007669"/>
    <property type="project" value="UniProtKB-SubCell"/>
</dbReference>
<reference evidence="9" key="2">
    <citation type="journal article" date="2021" name="PeerJ">
        <title>Extensive microbial diversity within the chicken gut microbiome revealed by metagenomics and culture.</title>
        <authorList>
            <person name="Gilroy R."/>
            <person name="Ravi A."/>
            <person name="Getino M."/>
            <person name="Pursley I."/>
            <person name="Horton D.L."/>
            <person name="Alikhan N.F."/>
            <person name="Baker D."/>
            <person name="Gharbi K."/>
            <person name="Hall N."/>
            <person name="Watson M."/>
            <person name="Adriaenssens E.M."/>
            <person name="Foster-Nyarko E."/>
            <person name="Jarju S."/>
            <person name="Secka A."/>
            <person name="Antonio M."/>
            <person name="Oren A."/>
            <person name="Chaudhuri R.R."/>
            <person name="La Ragione R."/>
            <person name="Hildebrand F."/>
            <person name="Pallen M.J."/>
        </authorList>
    </citation>
    <scope>NUCLEOTIDE SEQUENCE</scope>
    <source>
        <strain evidence="9">517</strain>
    </source>
</reference>
<dbReference type="InterPro" id="IPR002312">
    <property type="entry name" value="Asp/Asn-tRNA-synth_IIb"/>
</dbReference>
<dbReference type="GO" id="GO:0005524">
    <property type="term" value="F:ATP binding"/>
    <property type="evidence" value="ECO:0007669"/>
    <property type="project" value="UniProtKB-UniRule"/>
</dbReference>
<dbReference type="Pfam" id="PF01336">
    <property type="entry name" value="tRNA_anti-codon"/>
    <property type="match status" value="1"/>
</dbReference>
<dbReference type="NCBIfam" id="TIGR00459">
    <property type="entry name" value="aspS_bact"/>
    <property type="match status" value="1"/>
</dbReference>
<keyword evidence="7" id="KW-0963">Cytoplasm</keyword>
<dbReference type="InterPro" id="IPR004364">
    <property type="entry name" value="Aa-tRNA-synt_II"/>
</dbReference>
<organism evidence="9 10">
    <name type="scientific">Candidatus Stercoripulliclostridium pullicola</name>
    <dbReference type="NCBI Taxonomy" id="2840953"/>
    <lineage>
        <taxon>Bacteria</taxon>
        <taxon>Bacillati</taxon>
        <taxon>Bacillota</taxon>
        <taxon>Clostridia</taxon>
        <taxon>Eubacteriales</taxon>
        <taxon>Candidatus Stercoripulliclostridium</taxon>
    </lineage>
</organism>
<dbReference type="InterPro" id="IPR006195">
    <property type="entry name" value="aa-tRNA-synth_II"/>
</dbReference>
<dbReference type="SUPFAM" id="SSF55681">
    <property type="entry name" value="Class II aaRS and biotin synthetases"/>
    <property type="match status" value="1"/>
</dbReference>
<dbReference type="InterPro" id="IPR004365">
    <property type="entry name" value="NA-bd_OB_tRNA"/>
</dbReference>
<dbReference type="AlphaFoldDB" id="A0A940DHW6"/>
<dbReference type="PANTHER" id="PTHR22594">
    <property type="entry name" value="ASPARTYL/LYSYL-TRNA SYNTHETASE"/>
    <property type="match status" value="1"/>
</dbReference>
<protein>
    <recommendedName>
        <fullName evidence="7">Aspartate--tRNA ligase</fullName>
        <ecNumber evidence="7">6.1.1.12</ecNumber>
    </recommendedName>
    <alternativeName>
        <fullName evidence="7">Aspartyl-tRNA synthetase</fullName>
        <shortName evidence="7">AspRS</shortName>
    </alternativeName>
</protein>
<dbReference type="PRINTS" id="PR01042">
    <property type="entry name" value="TRNASYNTHASP"/>
</dbReference>
<proteinExistence type="inferred from homology"/>
<dbReference type="PROSITE" id="PS50862">
    <property type="entry name" value="AA_TRNA_LIGASE_II"/>
    <property type="match status" value="1"/>
</dbReference>
<feature type="binding site" evidence="7">
    <location>
        <position position="237"/>
    </location>
    <ligand>
        <name>ATP</name>
        <dbReference type="ChEBI" id="CHEBI:30616"/>
    </ligand>
</feature>
<feature type="region of interest" description="Aspartate" evidence="7">
    <location>
        <begin position="206"/>
        <end position="209"/>
    </location>
</feature>
<feature type="binding site" evidence="7">
    <location>
        <position position="182"/>
    </location>
    <ligand>
        <name>L-aspartate</name>
        <dbReference type="ChEBI" id="CHEBI:29991"/>
    </ligand>
</feature>
<keyword evidence="6 7" id="KW-0030">Aminoacyl-tRNA synthetase</keyword>
<accession>A0A940DHW6</accession>
<gene>
    <name evidence="7 9" type="primary">aspS</name>
    <name evidence="9" type="ORF">IAB16_05590</name>
</gene>
<comment type="caution">
    <text evidence="7">Lacks conserved residue(s) required for the propagation of feature annotation.</text>
</comment>
<dbReference type="Pfam" id="PF02938">
    <property type="entry name" value="GAD"/>
    <property type="match status" value="1"/>
</dbReference>
<dbReference type="GO" id="GO:0004815">
    <property type="term" value="F:aspartate-tRNA ligase activity"/>
    <property type="evidence" value="ECO:0007669"/>
    <property type="project" value="UniProtKB-UniRule"/>
</dbReference>
<evidence type="ECO:0000256" key="4">
    <source>
        <dbReference type="ARBA" id="ARBA00022840"/>
    </source>
</evidence>
<dbReference type="InterPro" id="IPR012340">
    <property type="entry name" value="NA-bd_OB-fold"/>
</dbReference>
<keyword evidence="3 7" id="KW-0547">Nucleotide-binding</keyword>
<comment type="caution">
    <text evidence="9">The sequence shown here is derived from an EMBL/GenBank/DDBJ whole genome shotgun (WGS) entry which is preliminary data.</text>
</comment>
<dbReference type="CDD" id="cd04317">
    <property type="entry name" value="EcAspRS_like_N"/>
    <property type="match status" value="1"/>
</dbReference>